<keyword evidence="3" id="KW-1003">Cell membrane</keyword>
<protein>
    <submittedName>
        <fullName evidence="8">Uncharacterized protein</fullName>
    </submittedName>
</protein>
<keyword evidence="5 7" id="KW-1133">Transmembrane helix</keyword>
<feature type="transmembrane region" description="Helical" evidence="7">
    <location>
        <begin position="20"/>
        <end position="39"/>
    </location>
</feature>
<gene>
    <name evidence="8" type="ORF">S06H3_06422</name>
</gene>
<evidence type="ECO:0000313" key="8">
    <source>
        <dbReference type="EMBL" id="GAH92725.1"/>
    </source>
</evidence>
<keyword evidence="4 7" id="KW-0812">Transmembrane</keyword>
<dbReference type="AlphaFoldDB" id="X1KGH4"/>
<feature type="non-terminal residue" evidence="8">
    <location>
        <position position="54"/>
    </location>
</feature>
<proteinExistence type="inferred from homology"/>
<evidence type="ECO:0000256" key="4">
    <source>
        <dbReference type="ARBA" id="ARBA00022692"/>
    </source>
</evidence>
<comment type="similarity">
    <text evidence="2">Belongs to the UPF0718 family.</text>
</comment>
<evidence type="ECO:0000256" key="6">
    <source>
        <dbReference type="ARBA" id="ARBA00023136"/>
    </source>
</evidence>
<reference evidence="8" key="1">
    <citation type="journal article" date="2014" name="Front. Microbiol.">
        <title>High frequency of phylogenetically diverse reductive dehalogenase-homologous genes in deep subseafloor sedimentary metagenomes.</title>
        <authorList>
            <person name="Kawai M."/>
            <person name="Futagami T."/>
            <person name="Toyoda A."/>
            <person name="Takaki Y."/>
            <person name="Nishi S."/>
            <person name="Hori S."/>
            <person name="Arai W."/>
            <person name="Tsubouchi T."/>
            <person name="Morono Y."/>
            <person name="Uchiyama I."/>
            <person name="Ito T."/>
            <person name="Fujiyama A."/>
            <person name="Inagaki F."/>
            <person name="Takami H."/>
        </authorList>
    </citation>
    <scope>NUCLEOTIDE SEQUENCE</scope>
    <source>
        <strain evidence="8">Expedition CK06-06</strain>
    </source>
</reference>
<accession>X1KGH4</accession>
<keyword evidence="6 7" id="KW-0472">Membrane</keyword>
<dbReference type="EMBL" id="BARV01002497">
    <property type="protein sequence ID" value="GAH92725.1"/>
    <property type="molecule type" value="Genomic_DNA"/>
</dbReference>
<evidence type="ECO:0000256" key="1">
    <source>
        <dbReference type="ARBA" id="ARBA00004651"/>
    </source>
</evidence>
<evidence type="ECO:0000256" key="5">
    <source>
        <dbReference type="ARBA" id="ARBA00022989"/>
    </source>
</evidence>
<name>X1KGH4_9ZZZZ</name>
<dbReference type="PANTHER" id="PTHR43299:SF1">
    <property type="entry name" value="UPF0718 PROTEIN YRAQ"/>
    <property type="match status" value="1"/>
</dbReference>
<dbReference type="Pfam" id="PF03773">
    <property type="entry name" value="ArsP_1"/>
    <property type="match status" value="1"/>
</dbReference>
<dbReference type="GO" id="GO:0005886">
    <property type="term" value="C:plasma membrane"/>
    <property type="evidence" value="ECO:0007669"/>
    <property type="project" value="UniProtKB-SubCell"/>
</dbReference>
<organism evidence="8">
    <name type="scientific">marine sediment metagenome</name>
    <dbReference type="NCBI Taxonomy" id="412755"/>
    <lineage>
        <taxon>unclassified sequences</taxon>
        <taxon>metagenomes</taxon>
        <taxon>ecological metagenomes</taxon>
    </lineage>
</organism>
<evidence type="ECO:0000256" key="2">
    <source>
        <dbReference type="ARBA" id="ARBA00006386"/>
    </source>
</evidence>
<comment type="caution">
    <text evidence="8">The sequence shown here is derived from an EMBL/GenBank/DDBJ whole genome shotgun (WGS) entry which is preliminary data.</text>
</comment>
<dbReference type="InterPro" id="IPR005524">
    <property type="entry name" value="DUF318"/>
</dbReference>
<comment type="subcellular location">
    <subcellularLocation>
        <location evidence="1">Cell membrane</location>
        <topology evidence="1">Multi-pass membrane protein</topology>
    </subcellularLocation>
</comment>
<evidence type="ECO:0000256" key="3">
    <source>
        <dbReference type="ARBA" id="ARBA00022475"/>
    </source>
</evidence>
<evidence type="ECO:0000256" key="7">
    <source>
        <dbReference type="SAM" id="Phobius"/>
    </source>
</evidence>
<dbReference type="PANTHER" id="PTHR43299">
    <property type="entry name" value="UPF0718 PROTEIN YRAQ"/>
    <property type="match status" value="1"/>
</dbReference>
<sequence length="54" mass="5667">MTEAPFVDTLMKLGMGKGPALALLLSGPGMSLPNMLAIIKVFGLKKASVYIVTM</sequence>